<keyword evidence="9" id="KW-0902">Two-component regulatory system</keyword>
<dbReference type="InterPro" id="IPR003594">
    <property type="entry name" value="HATPase_dom"/>
</dbReference>
<accession>A0ABY4TQQ3</accession>
<gene>
    <name evidence="13" type="ORF">M9426_01790</name>
</gene>
<keyword evidence="10 11" id="KW-0472">Membrane</keyword>
<evidence type="ECO:0000256" key="4">
    <source>
        <dbReference type="ARBA" id="ARBA00022475"/>
    </source>
</evidence>
<evidence type="ECO:0000259" key="12">
    <source>
        <dbReference type="PROSITE" id="PS50109"/>
    </source>
</evidence>
<dbReference type="RefSeq" id="WP_250342268.1">
    <property type="nucleotide sequence ID" value="NZ_CP097885.1"/>
</dbReference>
<dbReference type="GO" id="GO:0016301">
    <property type="term" value="F:kinase activity"/>
    <property type="evidence" value="ECO:0007669"/>
    <property type="project" value="UniProtKB-KW"/>
</dbReference>
<organism evidence="13 14">
    <name type="scientific">Peptoniphilus genitalis</name>
    <dbReference type="NCBI Taxonomy" id="3036303"/>
    <lineage>
        <taxon>Bacteria</taxon>
        <taxon>Bacillati</taxon>
        <taxon>Bacillota</taxon>
        <taxon>Tissierellia</taxon>
        <taxon>Tissierellales</taxon>
        <taxon>Peptoniphilaceae</taxon>
        <taxon>Peptoniphilus</taxon>
    </lineage>
</organism>
<evidence type="ECO:0000313" key="14">
    <source>
        <dbReference type="Proteomes" id="UP001056218"/>
    </source>
</evidence>
<dbReference type="SUPFAM" id="SSF55874">
    <property type="entry name" value="ATPase domain of HSP90 chaperone/DNA topoisomerase II/histidine kinase"/>
    <property type="match status" value="1"/>
</dbReference>
<keyword evidence="5" id="KW-0808">Transferase</keyword>
<protein>
    <recommendedName>
        <fullName evidence="3">histidine kinase</fullName>
        <ecNumber evidence="3">2.7.13.3</ecNumber>
    </recommendedName>
</protein>
<evidence type="ECO:0000256" key="3">
    <source>
        <dbReference type="ARBA" id="ARBA00012438"/>
    </source>
</evidence>
<keyword evidence="4" id="KW-1003">Cell membrane</keyword>
<dbReference type="EMBL" id="CP097885">
    <property type="protein sequence ID" value="URN41760.1"/>
    <property type="molecule type" value="Genomic_DNA"/>
</dbReference>
<dbReference type="InterPro" id="IPR004358">
    <property type="entry name" value="Sig_transdc_His_kin-like_C"/>
</dbReference>
<feature type="domain" description="Histidine kinase" evidence="12">
    <location>
        <begin position="122"/>
        <end position="327"/>
    </location>
</feature>
<dbReference type="SMART" id="SM00387">
    <property type="entry name" value="HATPase_c"/>
    <property type="match status" value="1"/>
</dbReference>
<dbReference type="InterPro" id="IPR050351">
    <property type="entry name" value="BphY/WalK/GraS-like"/>
</dbReference>
<dbReference type="InterPro" id="IPR005467">
    <property type="entry name" value="His_kinase_dom"/>
</dbReference>
<comment type="catalytic activity">
    <reaction evidence="1">
        <text>ATP + protein L-histidine = ADP + protein N-phospho-L-histidine.</text>
        <dbReference type="EC" id="2.7.13.3"/>
    </reaction>
</comment>
<dbReference type="PANTHER" id="PTHR45453">
    <property type="entry name" value="PHOSPHATE REGULON SENSOR PROTEIN PHOR"/>
    <property type="match status" value="1"/>
</dbReference>
<reference evidence="13 14" key="1">
    <citation type="submission" date="2022-05" db="EMBL/GenBank/DDBJ databases">
        <title>Identification of Peptoniphilus vaginalis-like Bacteria, Peptoniphilus septimus sp. nov. from Blood Cultures in a Cervical Cancer Patient receiving Chemotherapy: Case and Implications.</title>
        <authorList>
            <person name="Zhan X.-Y."/>
        </authorList>
    </citation>
    <scope>NUCLEOTIDE SEQUENCE [LARGE SCALE GENOMIC DNA]</scope>
    <source>
        <strain evidence="13 14">SAHP1</strain>
    </source>
</reference>
<dbReference type="PROSITE" id="PS50109">
    <property type="entry name" value="HIS_KIN"/>
    <property type="match status" value="1"/>
</dbReference>
<dbReference type="PRINTS" id="PR00344">
    <property type="entry name" value="BCTRLSENSOR"/>
</dbReference>
<dbReference type="PANTHER" id="PTHR45453:SF2">
    <property type="entry name" value="HISTIDINE KINASE"/>
    <property type="match status" value="1"/>
</dbReference>
<evidence type="ECO:0000256" key="11">
    <source>
        <dbReference type="SAM" id="Phobius"/>
    </source>
</evidence>
<evidence type="ECO:0000256" key="10">
    <source>
        <dbReference type="ARBA" id="ARBA00023136"/>
    </source>
</evidence>
<evidence type="ECO:0000313" key="13">
    <source>
        <dbReference type="EMBL" id="URN41760.1"/>
    </source>
</evidence>
<sequence>MKLFIKDHLSFILLYVINFIFILLIIWLGGEYLSSQLIIYMFFLSLFILFIFLTIRYYKKATVYKTLSIQSSNLRNMKKRLQGTDLFTDSFINHENQNYNQFLNEIESYKIKNSEWRTYIVQWVHQMKSPISSMSLALQNRKYNEENMQLLVELDQIDKQLNNILNLARIEAVDRDLKIEPINLSESINRIINQNKRLFIQNKVFPKVNIENTSSTVLSDKKWLDFIIDQLVHNAIKFSNPTNQIIFNIKQIDNKCCLEISDTGVGIIKEDIPRIFDLYFTGKNGRTNNNSSGIGLYLVKQILEQLGHKIKVESEQSKGTKFTIYFD</sequence>
<dbReference type="EC" id="2.7.13.3" evidence="3"/>
<dbReference type="Pfam" id="PF02518">
    <property type="entry name" value="HATPase_c"/>
    <property type="match status" value="1"/>
</dbReference>
<proteinExistence type="predicted"/>
<keyword evidence="7 13" id="KW-0418">Kinase</keyword>
<evidence type="ECO:0000256" key="2">
    <source>
        <dbReference type="ARBA" id="ARBA00004651"/>
    </source>
</evidence>
<evidence type="ECO:0000256" key="5">
    <source>
        <dbReference type="ARBA" id="ARBA00022679"/>
    </source>
</evidence>
<evidence type="ECO:0000256" key="6">
    <source>
        <dbReference type="ARBA" id="ARBA00022692"/>
    </source>
</evidence>
<evidence type="ECO:0000256" key="9">
    <source>
        <dbReference type="ARBA" id="ARBA00023012"/>
    </source>
</evidence>
<keyword evidence="6 11" id="KW-0812">Transmembrane</keyword>
<evidence type="ECO:0000256" key="7">
    <source>
        <dbReference type="ARBA" id="ARBA00022777"/>
    </source>
</evidence>
<keyword evidence="14" id="KW-1185">Reference proteome</keyword>
<feature type="transmembrane region" description="Helical" evidence="11">
    <location>
        <begin position="36"/>
        <end position="58"/>
    </location>
</feature>
<dbReference type="Gene3D" id="3.30.565.10">
    <property type="entry name" value="Histidine kinase-like ATPase, C-terminal domain"/>
    <property type="match status" value="1"/>
</dbReference>
<evidence type="ECO:0000256" key="1">
    <source>
        <dbReference type="ARBA" id="ARBA00000085"/>
    </source>
</evidence>
<dbReference type="Proteomes" id="UP001056218">
    <property type="component" value="Chromosome"/>
</dbReference>
<comment type="subcellular location">
    <subcellularLocation>
        <location evidence="2">Cell membrane</location>
        <topology evidence="2">Multi-pass membrane protein</topology>
    </subcellularLocation>
</comment>
<feature type="transmembrane region" description="Helical" evidence="11">
    <location>
        <begin position="12"/>
        <end position="30"/>
    </location>
</feature>
<dbReference type="InterPro" id="IPR036890">
    <property type="entry name" value="HATPase_C_sf"/>
</dbReference>
<evidence type="ECO:0000256" key="8">
    <source>
        <dbReference type="ARBA" id="ARBA00022989"/>
    </source>
</evidence>
<keyword evidence="8 11" id="KW-1133">Transmembrane helix</keyword>
<name>A0ABY4TQQ3_9FIRM</name>